<name>A0A0D6PG95_9PROT</name>
<dbReference type="RefSeq" id="WP_048878648.1">
    <property type="nucleotide sequence ID" value="NZ_BANC01000040.1"/>
</dbReference>
<dbReference type="EMBL" id="BANC01000040">
    <property type="protein sequence ID" value="GAN80223.1"/>
    <property type="molecule type" value="Genomic_DNA"/>
</dbReference>
<proteinExistence type="inferred from homology"/>
<dbReference type="InterPro" id="IPR005110">
    <property type="entry name" value="MoeA_linker/N"/>
</dbReference>
<dbReference type="UniPathway" id="UPA00344"/>
<dbReference type="SMART" id="SM00852">
    <property type="entry name" value="MoCF_biosynth"/>
    <property type="match status" value="1"/>
</dbReference>
<sequence length="398" mass="40743">MISVVEARRRILAALRPGAPEIVGLAQAHGRVLAKPVQARLTVPPADISAMDGYALRVADATPGSRLKLVGEAPAGHPFSGQIGAGEVVRIFTGSVIPAGADTVLIQENATAEADAVVVNEAVVAGRHIRRAGQDFSAGDEVLHAGRRLSVRDVAVAGAAGYPWLCVYRKPRVAILCTGDEIALPGEPVPAGGIANSNASMLMAFASAHGGEPLLLPIARDTEDAVAEAALAARGADMLVTTGGASVGAHDLVQSGLARHGFALDFWKIAMRPGKPLIFGQVNGLPVLGLPGNPVSAYVCASLFLAGAIAVLGGLDPQGPVFETVTLGASMKPNDTREDYVRATLTRAAIGWVATPLPVQDSGMLTALSRAGALIRRPPNATAAAPGDEVEILRLGLS</sequence>
<comment type="pathway">
    <text evidence="2 6">Cofactor biosynthesis; molybdopterin biosynthesis.</text>
</comment>
<dbReference type="OrthoDB" id="9804758at2"/>
<keyword evidence="6" id="KW-0479">Metal-binding</keyword>
<dbReference type="Gene3D" id="3.40.980.10">
    <property type="entry name" value="MoaB/Mog-like domain"/>
    <property type="match status" value="1"/>
</dbReference>
<dbReference type="GO" id="GO:0061599">
    <property type="term" value="F:molybdopterin molybdotransferase activity"/>
    <property type="evidence" value="ECO:0007669"/>
    <property type="project" value="UniProtKB-UniRule"/>
</dbReference>
<dbReference type="InterPro" id="IPR008284">
    <property type="entry name" value="MoCF_biosynth_CS"/>
</dbReference>
<keyword evidence="6" id="KW-0460">Magnesium</keyword>
<dbReference type="InterPro" id="IPR036425">
    <property type="entry name" value="MoaB/Mog-like_dom_sf"/>
</dbReference>
<keyword evidence="6" id="KW-0808">Transferase</keyword>
<evidence type="ECO:0000259" key="7">
    <source>
        <dbReference type="SMART" id="SM00852"/>
    </source>
</evidence>
<evidence type="ECO:0000256" key="6">
    <source>
        <dbReference type="RuleBase" id="RU365090"/>
    </source>
</evidence>
<comment type="catalytic activity">
    <reaction evidence="5">
        <text>adenylyl-molybdopterin + molybdate = Mo-molybdopterin + AMP + H(+)</text>
        <dbReference type="Rhea" id="RHEA:35047"/>
        <dbReference type="ChEBI" id="CHEBI:15378"/>
        <dbReference type="ChEBI" id="CHEBI:36264"/>
        <dbReference type="ChEBI" id="CHEBI:62727"/>
        <dbReference type="ChEBI" id="CHEBI:71302"/>
        <dbReference type="ChEBI" id="CHEBI:456215"/>
        <dbReference type="EC" id="2.10.1.1"/>
    </reaction>
</comment>
<keyword evidence="4 6" id="KW-0501">Molybdenum cofactor biosynthesis</keyword>
<dbReference type="Gene3D" id="3.90.105.10">
    <property type="entry name" value="Molybdopterin biosynthesis moea protein, domain 2"/>
    <property type="match status" value="1"/>
</dbReference>
<evidence type="ECO:0000256" key="1">
    <source>
        <dbReference type="ARBA" id="ARBA00002901"/>
    </source>
</evidence>
<organism evidence="8 9">
    <name type="scientific">Acidocella aminolytica 101 = DSM 11237</name>
    <dbReference type="NCBI Taxonomy" id="1120923"/>
    <lineage>
        <taxon>Bacteria</taxon>
        <taxon>Pseudomonadati</taxon>
        <taxon>Pseudomonadota</taxon>
        <taxon>Alphaproteobacteria</taxon>
        <taxon>Acetobacterales</taxon>
        <taxon>Acidocellaceae</taxon>
        <taxon>Acidocella</taxon>
    </lineage>
</organism>
<dbReference type="GO" id="GO:0046872">
    <property type="term" value="F:metal ion binding"/>
    <property type="evidence" value="ECO:0007669"/>
    <property type="project" value="UniProtKB-UniRule"/>
</dbReference>
<evidence type="ECO:0000256" key="2">
    <source>
        <dbReference type="ARBA" id="ARBA00005046"/>
    </source>
</evidence>
<comment type="similarity">
    <text evidence="3 6">Belongs to the MoeA family.</text>
</comment>
<dbReference type="Pfam" id="PF03454">
    <property type="entry name" value="MoeA_C"/>
    <property type="match status" value="1"/>
</dbReference>
<dbReference type="GO" id="GO:0006777">
    <property type="term" value="P:Mo-molybdopterin cofactor biosynthetic process"/>
    <property type="evidence" value="ECO:0007669"/>
    <property type="project" value="UniProtKB-UniRule"/>
</dbReference>
<dbReference type="GO" id="GO:0005829">
    <property type="term" value="C:cytosol"/>
    <property type="evidence" value="ECO:0007669"/>
    <property type="project" value="TreeGrafter"/>
</dbReference>
<dbReference type="Gene3D" id="2.40.340.10">
    <property type="entry name" value="MoeA, C-terminal, domain IV"/>
    <property type="match status" value="1"/>
</dbReference>
<accession>A0A0D6PG95</accession>
<gene>
    <name evidence="8" type="ORF">Aam_040_051</name>
</gene>
<dbReference type="NCBIfam" id="NF045515">
    <property type="entry name" value="Glp_gephyrin"/>
    <property type="match status" value="1"/>
</dbReference>
<evidence type="ECO:0000256" key="4">
    <source>
        <dbReference type="ARBA" id="ARBA00023150"/>
    </source>
</evidence>
<dbReference type="Proteomes" id="UP000032668">
    <property type="component" value="Unassembled WGS sequence"/>
</dbReference>
<dbReference type="SUPFAM" id="SSF63882">
    <property type="entry name" value="MoeA N-terminal region -like"/>
    <property type="match status" value="1"/>
</dbReference>
<dbReference type="CDD" id="cd00887">
    <property type="entry name" value="MoeA"/>
    <property type="match status" value="1"/>
</dbReference>
<comment type="cofactor">
    <cofactor evidence="6">
        <name>Mg(2+)</name>
        <dbReference type="ChEBI" id="CHEBI:18420"/>
    </cofactor>
</comment>
<keyword evidence="9" id="KW-1185">Reference proteome</keyword>
<dbReference type="Pfam" id="PF03453">
    <property type="entry name" value="MoeA_N"/>
    <property type="match status" value="1"/>
</dbReference>
<dbReference type="AlphaFoldDB" id="A0A0D6PG95"/>
<dbReference type="InterPro" id="IPR036135">
    <property type="entry name" value="MoeA_linker/N_sf"/>
</dbReference>
<dbReference type="Pfam" id="PF00994">
    <property type="entry name" value="MoCF_biosynth"/>
    <property type="match status" value="1"/>
</dbReference>
<evidence type="ECO:0000256" key="3">
    <source>
        <dbReference type="ARBA" id="ARBA00010763"/>
    </source>
</evidence>
<dbReference type="PANTHER" id="PTHR10192:SF5">
    <property type="entry name" value="GEPHYRIN"/>
    <property type="match status" value="1"/>
</dbReference>
<evidence type="ECO:0000313" key="8">
    <source>
        <dbReference type="EMBL" id="GAN80223.1"/>
    </source>
</evidence>
<dbReference type="EC" id="2.10.1.1" evidence="6"/>
<feature type="domain" description="MoaB/Mog" evidence="7">
    <location>
        <begin position="174"/>
        <end position="311"/>
    </location>
</feature>
<dbReference type="InterPro" id="IPR038987">
    <property type="entry name" value="MoeA-like"/>
</dbReference>
<dbReference type="SUPFAM" id="SSF63867">
    <property type="entry name" value="MoeA C-terminal domain-like"/>
    <property type="match status" value="1"/>
</dbReference>
<evidence type="ECO:0000313" key="9">
    <source>
        <dbReference type="Proteomes" id="UP000032668"/>
    </source>
</evidence>
<dbReference type="Gene3D" id="2.170.190.11">
    <property type="entry name" value="Molybdopterin biosynthesis moea protein, domain 3"/>
    <property type="match status" value="1"/>
</dbReference>
<evidence type="ECO:0000256" key="5">
    <source>
        <dbReference type="ARBA" id="ARBA00047317"/>
    </source>
</evidence>
<dbReference type="InterPro" id="IPR036688">
    <property type="entry name" value="MoeA_C_domain_IV_sf"/>
</dbReference>
<dbReference type="STRING" id="1120923.SAMN02746095_02770"/>
<dbReference type="PROSITE" id="PS01079">
    <property type="entry name" value="MOCF_BIOSYNTHESIS_2"/>
    <property type="match status" value="1"/>
</dbReference>
<dbReference type="SUPFAM" id="SSF53218">
    <property type="entry name" value="Molybdenum cofactor biosynthesis proteins"/>
    <property type="match status" value="1"/>
</dbReference>
<comment type="caution">
    <text evidence="8">The sequence shown here is derived from an EMBL/GenBank/DDBJ whole genome shotgun (WGS) entry which is preliminary data.</text>
</comment>
<dbReference type="InterPro" id="IPR005111">
    <property type="entry name" value="MoeA_C_domain_IV"/>
</dbReference>
<protein>
    <recommendedName>
        <fullName evidence="6">Molybdopterin molybdenumtransferase</fullName>
        <ecNumber evidence="6">2.10.1.1</ecNumber>
    </recommendedName>
</protein>
<keyword evidence="6" id="KW-0500">Molybdenum</keyword>
<reference evidence="8 9" key="1">
    <citation type="submission" date="2012-11" db="EMBL/GenBank/DDBJ databases">
        <title>Whole genome sequence of Acidocella aminolytica 101 = DSM 11237.</title>
        <authorList>
            <person name="Azuma Y."/>
            <person name="Higashiura N."/>
            <person name="Hirakawa H."/>
            <person name="Matsushita K."/>
        </authorList>
    </citation>
    <scope>NUCLEOTIDE SEQUENCE [LARGE SCALE GENOMIC DNA]</scope>
    <source>
        <strain evidence="9">101 / DSM 11237</strain>
    </source>
</reference>
<dbReference type="InterPro" id="IPR001453">
    <property type="entry name" value="MoaB/Mog_dom"/>
</dbReference>
<dbReference type="PANTHER" id="PTHR10192">
    <property type="entry name" value="MOLYBDOPTERIN BIOSYNTHESIS PROTEIN"/>
    <property type="match status" value="1"/>
</dbReference>
<comment type="function">
    <text evidence="1 6">Catalyzes the insertion of molybdate into adenylated molybdopterin with the concomitant release of AMP.</text>
</comment>